<comment type="caution">
    <text evidence="2">The sequence shown here is derived from an EMBL/GenBank/DDBJ whole genome shotgun (WGS) entry which is preliminary data.</text>
</comment>
<dbReference type="EMBL" id="JACKWZ010000049">
    <property type="protein sequence ID" value="KAF9418895.1"/>
    <property type="molecule type" value="Genomic_DNA"/>
</dbReference>
<evidence type="ECO:0000256" key="1">
    <source>
        <dbReference type="SAM" id="MobiDB-lite"/>
    </source>
</evidence>
<keyword evidence="3" id="KW-1185">Reference proteome</keyword>
<dbReference type="AlphaFoldDB" id="A0A835GL58"/>
<protein>
    <submittedName>
        <fullName evidence="2">Uncharacterized protein</fullName>
    </submittedName>
</protein>
<reference evidence="2" key="1">
    <citation type="submission" date="2020-08" db="EMBL/GenBank/DDBJ databases">
        <title>Spodoptera exigua strain:BAW_Kor-Di-RS1 Genome sequencing and assembly.</title>
        <authorList>
            <person name="Kim J."/>
            <person name="Nam H.Y."/>
            <person name="Kwon M."/>
            <person name="Choi J.H."/>
            <person name="Cho S.R."/>
            <person name="Kim G.-H."/>
        </authorList>
    </citation>
    <scope>NUCLEOTIDE SEQUENCE</scope>
    <source>
        <strain evidence="2">BAW_Kor-Di-RS1</strain>
        <tissue evidence="2">Whole-body</tissue>
    </source>
</reference>
<name>A0A835GL58_SPOEX</name>
<dbReference type="Proteomes" id="UP000648187">
    <property type="component" value="Unassembled WGS sequence"/>
</dbReference>
<gene>
    <name evidence="2" type="ORF">HW555_004415</name>
</gene>
<sequence>MKSVIGEAWDGLGDVRRRTVSRTRRGRRIARARCTAAPRPRATTPCARRPSDRSEMPQTDCSVQLSITVQPGYDKLQVFVDVYMSVQIYMFFINP</sequence>
<organism evidence="2 3">
    <name type="scientific">Spodoptera exigua</name>
    <name type="common">Beet armyworm</name>
    <name type="synonym">Noctua fulgens</name>
    <dbReference type="NCBI Taxonomy" id="7107"/>
    <lineage>
        <taxon>Eukaryota</taxon>
        <taxon>Metazoa</taxon>
        <taxon>Ecdysozoa</taxon>
        <taxon>Arthropoda</taxon>
        <taxon>Hexapoda</taxon>
        <taxon>Insecta</taxon>
        <taxon>Pterygota</taxon>
        <taxon>Neoptera</taxon>
        <taxon>Endopterygota</taxon>
        <taxon>Lepidoptera</taxon>
        <taxon>Glossata</taxon>
        <taxon>Ditrysia</taxon>
        <taxon>Noctuoidea</taxon>
        <taxon>Noctuidae</taxon>
        <taxon>Amphipyrinae</taxon>
        <taxon>Spodoptera</taxon>
    </lineage>
</organism>
<evidence type="ECO:0000313" key="2">
    <source>
        <dbReference type="EMBL" id="KAF9418895.1"/>
    </source>
</evidence>
<evidence type="ECO:0000313" key="3">
    <source>
        <dbReference type="Proteomes" id="UP000648187"/>
    </source>
</evidence>
<proteinExistence type="predicted"/>
<feature type="region of interest" description="Disordered" evidence="1">
    <location>
        <begin position="35"/>
        <end position="59"/>
    </location>
</feature>
<feature type="compositionally biased region" description="Low complexity" evidence="1">
    <location>
        <begin position="35"/>
        <end position="48"/>
    </location>
</feature>
<accession>A0A835GL58</accession>